<feature type="domain" description="HTH lacI-type" evidence="4">
    <location>
        <begin position="16"/>
        <end position="70"/>
    </location>
</feature>
<dbReference type="SMART" id="SM00354">
    <property type="entry name" value="HTH_LACI"/>
    <property type="match status" value="1"/>
</dbReference>
<evidence type="ECO:0000259" key="4">
    <source>
        <dbReference type="PROSITE" id="PS50932"/>
    </source>
</evidence>
<keyword evidence="1" id="KW-0805">Transcription regulation</keyword>
<protein>
    <submittedName>
        <fullName evidence="5">LacI family transcriptional regulator</fullName>
    </submittedName>
</protein>
<evidence type="ECO:0000313" key="6">
    <source>
        <dbReference type="Proteomes" id="UP001061298"/>
    </source>
</evidence>
<dbReference type="EMBL" id="CP106793">
    <property type="protein sequence ID" value="UXY24196.1"/>
    <property type="molecule type" value="Genomic_DNA"/>
</dbReference>
<keyword evidence="3" id="KW-0804">Transcription</keyword>
<dbReference type="PROSITE" id="PS00356">
    <property type="entry name" value="HTH_LACI_1"/>
    <property type="match status" value="1"/>
</dbReference>
<accession>A0ABY6EBV7</accession>
<proteinExistence type="predicted"/>
<sequence>MKKSFPAASEGARRRATLSDVAQMAGVSNATVSRVLAGNYPVSVTTKNRVMRAVRQLDYVVNAQARALQAGASRTIAFVLHDITGPSFAEAAAGVEEEAARYGRLCVVCTTNGSRERQSKVIDLMRAQGAEAVILIGGTDNDEESHGRLVAYARSLAAAGSRLVLCGCPPPREPLPVTVIDYDNEAGAYAATAHLLSQGHRRILFVGKGEGYTTSEARFAGYLRALTSFGIEPDPELQVVVDFSRAASVRAMREVLARQVAFTAVFAASDMTAAGCMQVLREQGRKVPEDVSVVGYDDIPMTIDMTPRLTTVHVPYRELGRAAVRHVMELDPAARQDIDHVVLGTHLMVRESVAPPAVEPA</sequence>
<dbReference type="PANTHER" id="PTHR30146">
    <property type="entry name" value="LACI-RELATED TRANSCRIPTIONAL REPRESSOR"/>
    <property type="match status" value="1"/>
</dbReference>
<dbReference type="RefSeq" id="WP_263234432.1">
    <property type="nucleotide sequence ID" value="NZ_CP106793.1"/>
</dbReference>
<dbReference type="InterPro" id="IPR046335">
    <property type="entry name" value="LacI/GalR-like_sensor"/>
</dbReference>
<name>A0ABY6EBV7_9ACTN</name>
<dbReference type="Pfam" id="PF13377">
    <property type="entry name" value="Peripla_BP_3"/>
    <property type="match status" value="1"/>
</dbReference>
<dbReference type="SUPFAM" id="SSF47413">
    <property type="entry name" value="lambda repressor-like DNA-binding domains"/>
    <property type="match status" value="1"/>
</dbReference>
<evidence type="ECO:0000313" key="5">
    <source>
        <dbReference type="EMBL" id="UXY24196.1"/>
    </source>
</evidence>
<dbReference type="CDD" id="cd01392">
    <property type="entry name" value="HTH_LacI"/>
    <property type="match status" value="1"/>
</dbReference>
<dbReference type="CDD" id="cd06267">
    <property type="entry name" value="PBP1_LacI_sugar_binding-like"/>
    <property type="match status" value="1"/>
</dbReference>
<dbReference type="Gene3D" id="1.10.260.40">
    <property type="entry name" value="lambda repressor-like DNA-binding domains"/>
    <property type="match status" value="1"/>
</dbReference>
<dbReference type="InterPro" id="IPR000843">
    <property type="entry name" value="HTH_LacI"/>
</dbReference>
<keyword evidence="2" id="KW-0238">DNA-binding</keyword>
<keyword evidence="6" id="KW-1185">Reference proteome</keyword>
<dbReference type="Gene3D" id="3.40.50.2300">
    <property type="match status" value="2"/>
</dbReference>
<evidence type="ECO:0000256" key="3">
    <source>
        <dbReference type="ARBA" id="ARBA00023163"/>
    </source>
</evidence>
<dbReference type="Proteomes" id="UP001061298">
    <property type="component" value="Chromosome"/>
</dbReference>
<dbReference type="InterPro" id="IPR028082">
    <property type="entry name" value="Peripla_BP_I"/>
</dbReference>
<dbReference type="Pfam" id="PF00356">
    <property type="entry name" value="LacI"/>
    <property type="match status" value="1"/>
</dbReference>
<gene>
    <name evidence="5" type="ORF">N8I84_40115</name>
</gene>
<reference evidence="5" key="1">
    <citation type="submission" date="2022-10" db="EMBL/GenBank/DDBJ databases">
        <authorList>
            <person name="Mo P."/>
        </authorList>
    </citation>
    <scope>NUCLEOTIDE SEQUENCE</scope>
    <source>
        <strain evidence="5">HUAS 13-4</strain>
    </source>
</reference>
<dbReference type="SUPFAM" id="SSF53822">
    <property type="entry name" value="Periplasmic binding protein-like I"/>
    <property type="match status" value="1"/>
</dbReference>
<dbReference type="PANTHER" id="PTHR30146:SF153">
    <property type="entry name" value="LACTOSE OPERON REPRESSOR"/>
    <property type="match status" value="1"/>
</dbReference>
<evidence type="ECO:0000256" key="1">
    <source>
        <dbReference type="ARBA" id="ARBA00023015"/>
    </source>
</evidence>
<dbReference type="InterPro" id="IPR010982">
    <property type="entry name" value="Lambda_DNA-bd_dom_sf"/>
</dbReference>
<dbReference type="PROSITE" id="PS50932">
    <property type="entry name" value="HTH_LACI_2"/>
    <property type="match status" value="1"/>
</dbReference>
<evidence type="ECO:0000256" key="2">
    <source>
        <dbReference type="ARBA" id="ARBA00023125"/>
    </source>
</evidence>
<organism evidence="5 6">
    <name type="scientific">Streptomyces cynarae</name>
    <dbReference type="NCBI Taxonomy" id="2981134"/>
    <lineage>
        <taxon>Bacteria</taxon>
        <taxon>Bacillati</taxon>
        <taxon>Actinomycetota</taxon>
        <taxon>Actinomycetes</taxon>
        <taxon>Kitasatosporales</taxon>
        <taxon>Streptomycetaceae</taxon>
        <taxon>Streptomyces</taxon>
    </lineage>
</organism>